<evidence type="ECO:0000259" key="6">
    <source>
        <dbReference type="Pfam" id="PF04389"/>
    </source>
</evidence>
<evidence type="ECO:0000256" key="5">
    <source>
        <dbReference type="ARBA" id="ARBA00023315"/>
    </source>
</evidence>
<organism evidence="7 8">
    <name type="scientific">Hirundo rustica</name>
    <name type="common">Barn swallow</name>
    <dbReference type="NCBI Taxonomy" id="43150"/>
    <lineage>
        <taxon>Eukaryota</taxon>
        <taxon>Metazoa</taxon>
        <taxon>Chordata</taxon>
        <taxon>Craniata</taxon>
        <taxon>Vertebrata</taxon>
        <taxon>Euteleostomi</taxon>
        <taxon>Archelosauria</taxon>
        <taxon>Archosauria</taxon>
        <taxon>Dinosauria</taxon>
        <taxon>Saurischia</taxon>
        <taxon>Theropoda</taxon>
        <taxon>Coelurosauria</taxon>
        <taxon>Aves</taxon>
        <taxon>Neognathae</taxon>
        <taxon>Neoaves</taxon>
        <taxon>Telluraves</taxon>
        <taxon>Australaves</taxon>
        <taxon>Passeriformes</taxon>
        <taxon>Sylvioidea</taxon>
        <taxon>Hirundinidae</taxon>
        <taxon>Hirundo</taxon>
    </lineage>
</organism>
<dbReference type="InterPro" id="IPR007484">
    <property type="entry name" value="Peptidase_M28"/>
</dbReference>
<evidence type="ECO:0000313" key="8">
    <source>
        <dbReference type="Proteomes" id="UP000585317"/>
    </source>
</evidence>
<dbReference type="InterPro" id="IPR040234">
    <property type="entry name" value="QC/QCL"/>
</dbReference>
<protein>
    <recommendedName>
        <fullName evidence="3">glutaminyl-peptide cyclotransferase</fullName>
        <ecNumber evidence="3">2.3.2.5</ecNumber>
    </recommendedName>
</protein>
<accession>A0A7L4EIF5</accession>
<feature type="domain" description="Peptidase M28" evidence="6">
    <location>
        <begin position="70"/>
        <end position="111"/>
    </location>
</feature>
<evidence type="ECO:0000256" key="3">
    <source>
        <dbReference type="ARBA" id="ARBA00012012"/>
    </source>
</evidence>
<dbReference type="SUPFAM" id="SSF53187">
    <property type="entry name" value="Zn-dependent exopeptidases"/>
    <property type="match status" value="1"/>
</dbReference>
<keyword evidence="4" id="KW-0808">Transferase</keyword>
<name>A0A7L4EIF5_HIRRU</name>
<dbReference type="EMBL" id="VZZX01006646">
    <property type="protein sequence ID" value="NXW74544.1"/>
    <property type="molecule type" value="Genomic_DNA"/>
</dbReference>
<sequence length="118" mass="12546">QSLLVLLDLLGGPGPAIHSHFAQSHHWFLRLASIGGTSGTAGGHRGTLGTLGTLGTAGTLGTQGGQRWGHGVPVLHVIPTPFPWVWHTPWDTEDNLHPPTVQDLAKILVVFVAEFLQL</sequence>
<dbReference type="AlphaFoldDB" id="A0A7L4EIF5"/>
<reference evidence="7 8" key="1">
    <citation type="submission" date="2019-09" db="EMBL/GenBank/DDBJ databases">
        <title>Bird 10,000 Genomes (B10K) Project - Family phase.</title>
        <authorList>
            <person name="Zhang G."/>
        </authorList>
    </citation>
    <scope>NUCLEOTIDE SEQUENCE [LARGE SCALE GENOMIC DNA]</scope>
    <source>
        <strain evidence="7">B10K-DU-001-67</strain>
        <tissue evidence="7">Muscle</tissue>
    </source>
</reference>
<proteinExistence type="inferred from homology"/>
<evidence type="ECO:0000256" key="4">
    <source>
        <dbReference type="ARBA" id="ARBA00022679"/>
    </source>
</evidence>
<evidence type="ECO:0000313" key="7">
    <source>
        <dbReference type="EMBL" id="NXW74544.1"/>
    </source>
</evidence>
<dbReference type="PANTHER" id="PTHR12283:SF3">
    <property type="entry name" value="GLUTAMINYL-PEPTIDE CYCLOTRANSFERASE-LIKE PROTEIN"/>
    <property type="match status" value="1"/>
</dbReference>
<comment type="similarity">
    <text evidence="2">Belongs to the glutaminyl-peptide cyclotransferase family.</text>
</comment>
<comment type="catalytic activity">
    <reaction evidence="1">
        <text>N-terminal L-glutaminyl-[peptide] = N-terminal 5-oxo-L-prolyl-[peptide] + NH4(+)</text>
        <dbReference type="Rhea" id="RHEA:23652"/>
        <dbReference type="Rhea" id="RHEA-COMP:11736"/>
        <dbReference type="Rhea" id="RHEA-COMP:11846"/>
        <dbReference type="ChEBI" id="CHEBI:28938"/>
        <dbReference type="ChEBI" id="CHEBI:64722"/>
        <dbReference type="ChEBI" id="CHEBI:87215"/>
        <dbReference type="EC" id="2.3.2.5"/>
    </reaction>
</comment>
<dbReference type="GO" id="GO:0008270">
    <property type="term" value="F:zinc ion binding"/>
    <property type="evidence" value="ECO:0007669"/>
    <property type="project" value="TreeGrafter"/>
</dbReference>
<dbReference type="GO" id="GO:0016603">
    <property type="term" value="F:glutaminyl-peptide cyclotransferase activity"/>
    <property type="evidence" value="ECO:0007669"/>
    <property type="project" value="UniProtKB-EC"/>
</dbReference>
<dbReference type="PANTHER" id="PTHR12283">
    <property type="entry name" value="GLUTAMINYL-PEPTIDE CYCLOTRANSFERASE"/>
    <property type="match status" value="1"/>
</dbReference>
<comment type="caution">
    <text evidence="7">The sequence shown here is derived from an EMBL/GenBank/DDBJ whole genome shotgun (WGS) entry which is preliminary data.</text>
</comment>
<evidence type="ECO:0000256" key="1">
    <source>
        <dbReference type="ARBA" id="ARBA00000001"/>
    </source>
</evidence>
<evidence type="ECO:0000256" key="2">
    <source>
        <dbReference type="ARBA" id="ARBA00006014"/>
    </source>
</evidence>
<feature type="non-terminal residue" evidence="7">
    <location>
        <position position="1"/>
    </location>
</feature>
<dbReference type="Pfam" id="PF04389">
    <property type="entry name" value="Peptidase_M28"/>
    <property type="match status" value="1"/>
</dbReference>
<dbReference type="Gene3D" id="3.40.630.10">
    <property type="entry name" value="Zn peptidases"/>
    <property type="match status" value="1"/>
</dbReference>
<dbReference type="Proteomes" id="UP000585317">
    <property type="component" value="Unassembled WGS sequence"/>
</dbReference>
<feature type="non-terminal residue" evidence="7">
    <location>
        <position position="118"/>
    </location>
</feature>
<dbReference type="EC" id="2.3.2.5" evidence="3"/>
<keyword evidence="5" id="KW-0012">Acyltransferase</keyword>
<gene>
    <name evidence="7" type="primary">Qpctl_0</name>
    <name evidence="7" type="ORF">HIRRUS_R07425</name>
</gene>